<feature type="transmembrane region" description="Helical" evidence="1">
    <location>
        <begin position="45"/>
        <end position="65"/>
    </location>
</feature>
<proteinExistence type="predicted"/>
<protein>
    <submittedName>
        <fullName evidence="2">Uncharacterized protein</fullName>
    </submittedName>
</protein>
<dbReference type="AlphaFoldDB" id="A0A1W0W1Q0"/>
<keyword evidence="1" id="KW-0472">Membrane</keyword>
<organism evidence="2 3">
    <name type="scientific">Sorghum bicolor</name>
    <name type="common">Sorghum</name>
    <name type="synonym">Sorghum vulgare</name>
    <dbReference type="NCBI Taxonomy" id="4558"/>
    <lineage>
        <taxon>Eukaryota</taxon>
        <taxon>Viridiplantae</taxon>
        <taxon>Streptophyta</taxon>
        <taxon>Embryophyta</taxon>
        <taxon>Tracheophyta</taxon>
        <taxon>Spermatophyta</taxon>
        <taxon>Magnoliopsida</taxon>
        <taxon>Liliopsida</taxon>
        <taxon>Poales</taxon>
        <taxon>Poaceae</taxon>
        <taxon>PACMAD clade</taxon>
        <taxon>Panicoideae</taxon>
        <taxon>Andropogonodae</taxon>
        <taxon>Andropogoneae</taxon>
        <taxon>Sorghinae</taxon>
        <taxon>Sorghum</taxon>
    </lineage>
</organism>
<keyword evidence="3" id="KW-1185">Reference proteome</keyword>
<keyword evidence="1" id="KW-0812">Transmembrane</keyword>
<name>A0A1W0W1Q0_SORBI</name>
<dbReference type="InParanoid" id="A0A1W0W1Q0"/>
<dbReference type="Gramene" id="OQU88317">
    <property type="protein sequence ID" value="OQU88317"/>
    <property type="gene ID" value="SORBI_3002G010150"/>
</dbReference>
<dbReference type="Proteomes" id="UP000000768">
    <property type="component" value="Chromosome 2"/>
</dbReference>
<keyword evidence="1" id="KW-1133">Transmembrane helix</keyword>
<evidence type="ECO:0000313" key="2">
    <source>
        <dbReference type="EMBL" id="OQU88317.1"/>
    </source>
</evidence>
<evidence type="ECO:0000256" key="1">
    <source>
        <dbReference type="SAM" id="Phobius"/>
    </source>
</evidence>
<feature type="transmembrane region" description="Helical" evidence="1">
    <location>
        <begin position="101"/>
        <end position="125"/>
    </location>
</feature>
<accession>A0A1W0W1Q0</accession>
<reference evidence="2 3" key="1">
    <citation type="journal article" date="2009" name="Nature">
        <title>The Sorghum bicolor genome and the diversification of grasses.</title>
        <authorList>
            <person name="Paterson A.H."/>
            <person name="Bowers J.E."/>
            <person name="Bruggmann R."/>
            <person name="Dubchak I."/>
            <person name="Grimwood J."/>
            <person name="Gundlach H."/>
            <person name="Haberer G."/>
            <person name="Hellsten U."/>
            <person name="Mitros T."/>
            <person name="Poliakov A."/>
            <person name="Schmutz J."/>
            <person name="Spannagl M."/>
            <person name="Tang H."/>
            <person name="Wang X."/>
            <person name="Wicker T."/>
            <person name="Bharti A.K."/>
            <person name="Chapman J."/>
            <person name="Feltus F.A."/>
            <person name="Gowik U."/>
            <person name="Grigoriev I.V."/>
            <person name="Lyons E."/>
            <person name="Maher C.A."/>
            <person name="Martis M."/>
            <person name="Narechania A."/>
            <person name="Otillar R.P."/>
            <person name="Penning B.W."/>
            <person name="Salamov A.A."/>
            <person name="Wang Y."/>
            <person name="Zhang L."/>
            <person name="Carpita N.C."/>
            <person name="Freeling M."/>
            <person name="Gingle A.R."/>
            <person name="Hash C.T."/>
            <person name="Keller B."/>
            <person name="Klein P."/>
            <person name="Kresovich S."/>
            <person name="McCann M.C."/>
            <person name="Ming R."/>
            <person name="Peterson D.G."/>
            <person name="Mehboob-ur-Rahman"/>
            <person name="Ware D."/>
            <person name="Westhoff P."/>
            <person name="Mayer K.F."/>
            <person name="Messing J."/>
            <person name="Rokhsar D.S."/>
        </authorList>
    </citation>
    <scope>NUCLEOTIDE SEQUENCE [LARGE SCALE GENOMIC DNA]</scope>
    <source>
        <strain evidence="3">cv. BTx623</strain>
    </source>
</reference>
<dbReference type="EMBL" id="CM000761">
    <property type="protein sequence ID" value="OQU88317.1"/>
    <property type="molecule type" value="Genomic_DNA"/>
</dbReference>
<reference evidence="3" key="2">
    <citation type="journal article" date="2018" name="Plant J.">
        <title>The Sorghum bicolor reference genome: improved assembly, gene annotations, a transcriptome atlas, and signatures of genome organization.</title>
        <authorList>
            <person name="McCormick R.F."/>
            <person name="Truong S.K."/>
            <person name="Sreedasyam A."/>
            <person name="Jenkins J."/>
            <person name="Shu S."/>
            <person name="Sims D."/>
            <person name="Kennedy M."/>
            <person name="Amirebrahimi M."/>
            <person name="Weers B.D."/>
            <person name="McKinley B."/>
            <person name="Mattison A."/>
            <person name="Morishige D.T."/>
            <person name="Grimwood J."/>
            <person name="Schmutz J."/>
            <person name="Mullet J.E."/>
        </authorList>
    </citation>
    <scope>NUCLEOTIDE SEQUENCE [LARGE SCALE GENOMIC DNA]</scope>
    <source>
        <strain evidence="3">cv. BTx623</strain>
    </source>
</reference>
<evidence type="ECO:0000313" key="3">
    <source>
        <dbReference type="Proteomes" id="UP000000768"/>
    </source>
</evidence>
<sequence>MPPTNLWSSPPRCPFWLPAADSQPESSCSSCRFWPPWSAVWSTPASPISSSTAACWCLICFLSFSIYNNSATTSDHFMLPASICSATCLLLSGKISPYPPLIAHLLFLPCCVPAPCAFCCFLAVFPAPAVAYPFLFGDW</sequence>
<gene>
    <name evidence="2" type="ORF">SORBI_3002G010150</name>
</gene>